<evidence type="ECO:0000256" key="1">
    <source>
        <dbReference type="SAM" id="MobiDB-lite"/>
    </source>
</evidence>
<dbReference type="AlphaFoldDB" id="A0AAN7S310"/>
<dbReference type="Proteomes" id="UP001333110">
    <property type="component" value="Unassembled WGS sequence"/>
</dbReference>
<organism evidence="2 3">
    <name type="scientific">Mycteria americana</name>
    <name type="common">Wood stork</name>
    <dbReference type="NCBI Taxonomy" id="33587"/>
    <lineage>
        <taxon>Eukaryota</taxon>
        <taxon>Metazoa</taxon>
        <taxon>Chordata</taxon>
        <taxon>Craniata</taxon>
        <taxon>Vertebrata</taxon>
        <taxon>Euteleostomi</taxon>
        <taxon>Archelosauria</taxon>
        <taxon>Archosauria</taxon>
        <taxon>Dinosauria</taxon>
        <taxon>Saurischia</taxon>
        <taxon>Theropoda</taxon>
        <taxon>Coelurosauria</taxon>
        <taxon>Aves</taxon>
        <taxon>Neognathae</taxon>
        <taxon>Neoaves</taxon>
        <taxon>Aequornithes</taxon>
        <taxon>Ciconiiformes</taxon>
        <taxon>Ciconiidae</taxon>
        <taxon>Mycteria</taxon>
    </lineage>
</organism>
<keyword evidence="3" id="KW-1185">Reference proteome</keyword>
<dbReference type="EMBL" id="JAUNZN010000009">
    <property type="protein sequence ID" value="KAK4816618.1"/>
    <property type="molecule type" value="Genomic_DNA"/>
</dbReference>
<gene>
    <name evidence="2" type="ORF">QYF61_018666</name>
</gene>
<reference evidence="2 3" key="1">
    <citation type="journal article" date="2023" name="J. Hered.">
        <title>Chromosome-level genome of the wood stork (Mycteria americana) provides insight into avian chromosome evolution.</title>
        <authorList>
            <person name="Flamio R. Jr."/>
            <person name="Ramstad K.M."/>
        </authorList>
    </citation>
    <scope>NUCLEOTIDE SEQUENCE [LARGE SCALE GENOMIC DNA]</scope>
    <source>
        <strain evidence="2">JAX WOST 10</strain>
    </source>
</reference>
<proteinExistence type="predicted"/>
<feature type="region of interest" description="Disordered" evidence="1">
    <location>
        <begin position="49"/>
        <end position="68"/>
    </location>
</feature>
<evidence type="ECO:0000313" key="2">
    <source>
        <dbReference type="EMBL" id="KAK4816618.1"/>
    </source>
</evidence>
<evidence type="ECO:0000313" key="3">
    <source>
        <dbReference type="Proteomes" id="UP001333110"/>
    </source>
</evidence>
<sequence>MGQKGKKKITMRIAKLWKRFPREAVQCHSSYQEPTLAWALHRLQQLPSGHLHLVRKRRKRKEEGEREK</sequence>
<protein>
    <submittedName>
        <fullName evidence="2">Uncharacterized protein</fullName>
    </submittedName>
</protein>
<feature type="non-terminal residue" evidence="2">
    <location>
        <position position="68"/>
    </location>
</feature>
<name>A0AAN7S310_MYCAM</name>
<accession>A0AAN7S310</accession>
<comment type="caution">
    <text evidence="2">The sequence shown here is derived from an EMBL/GenBank/DDBJ whole genome shotgun (WGS) entry which is preliminary data.</text>
</comment>